<feature type="region of interest" description="Disordered" evidence="2">
    <location>
        <begin position="262"/>
        <end position="285"/>
    </location>
</feature>
<protein>
    <submittedName>
        <fullName evidence="3">Agmatine deiminase</fullName>
    </submittedName>
</protein>
<dbReference type="Proteomes" id="UP000295444">
    <property type="component" value="Unassembled WGS sequence"/>
</dbReference>
<dbReference type="Gene3D" id="3.75.10.10">
    <property type="entry name" value="L-arginine/glycine Amidinotransferase, Chain A"/>
    <property type="match status" value="1"/>
</dbReference>
<comment type="caution">
    <text evidence="3">The sequence shown here is derived from an EMBL/GenBank/DDBJ whole genome shotgun (WGS) entry which is preliminary data.</text>
</comment>
<name>A0A4R6SB19_LABRH</name>
<dbReference type="GO" id="GO:0004668">
    <property type="term" value="F:protein-arginine deiminase activity"/>
    <property type="evidence" value="ECO:0007669"/>
    <property type="project" value="InterPro"/>
</dbReference>
<dbReference type="InterPro" id="IPR007466">
    <property type="entry name" value="Peptidyl-Arg-deiminase_porph"/>
</dbReference>
<keyword evidence="4" id="KW-1185">Reference proteome</keyword>
<evidence type="ECO:0000256" key="1">
    <source>
        <dbReference type="ARBA" id="ARBA00022801"/>
    </source>
</evidence>
<keyword evidence="1" id="KW-0378">Hydrolase</keyword>
<sequence>MNTLPGTPAADGFAMPAERDRHDGCWLAWPENGYAWRLGARPAQRAVATLANAIADTGEAVTVTVSDAQYANARSTLDGRLRVVETASWLAWARDVAPTFVLDAHGRRRGVDFGFDGYRRRYPYWQVDDRYAGKVLDLTRTDRYRVPLITEGGAFHVDGDGTGLVTAEAMIDRNPRLSRAEIDAALGEYLGVRTVLWLEHGLVDDPTAHIDNVAAFVEPGVLVLAWTDDPADPQHARCAQAFEALTGATDACGRRLRVEKLPLPRPRHPSDEELDGLDRTPAGQLPPTRIPASYCNYYLANGHVLMPLLDPETDAEAAAILGRLFPDRTVVPLDTRELLLGGGNIHCATQQIPSIA</sequence>
<evidence type="ECO:0000313" key="3">
    <source>
        <dbReference type="EMBL" id="TDP96733.1"/>
    </source>
</evidence>
<dbReference type="PANTHER" id="PTHR31377:SF0">
    <property type="entry name" value="AGMATINE DEIMINASE-RELATED"/>
    <property type="match status" value="1"/>
</dbReference>
<organism evidence="3 4">
    <name type="scientific">Labedaea rhizosphaerae</name>
    <dbReference type="NCBI Taxonomy" id="598644"/>
    <lineage>
        <taxon>Bacteria</taxon>
        <taxon>Bacillati</taxon>
        <taxon>Actinomycetota</taxon>
        <taxon>Actinomycetes</taxon>
        <taxon>Pseudonocardiales</taxon>
        <taxon>Pseudonocardiaceae</taxon>
        <taxon>Labedaea</taxon>
    </lineage>
</organism>
<dbReference type="PANTHER" id="PTHR31377">
    <property type="entry name" value="AGMATINE DEIMINASE-RELATED"/>
    <property type="match status" value="1"/>
</dbReference>
<dbReference type="Pfam" id="PF04371">
    <property type="entry name" value="PAD_porph"/>
    <property type="match status" value="1"/>
</dbReference>
<accession>A0A4R6SB19</accession>
<evidence type="ECO:0000313" key="4">
    <source>
        <dbReference type="Proteomes" id="UP000295444"/>
    </source>
</evidence>
<gene>
    <name evidence="3" type="ORF">EV186_104721</name>
</gene>
<dbReference type="EMBL" id="SNXZ01000004">
    <property type="protein sequence ID" value="TDP96733.1"/>
    <property type="molecule type" value="Genomic_DNA"/>
</dbReference>
<reference evidence="3 4" key="1">
    <citation type="submission" date="2019-03" db="EMBL/GenBank/DDBJ databases">
        <title>Genomic Encyclopedia of Type Strains, Phase IV (KMG-IV): sequencing the most valuable type-strain genomes for metagenomic binning, comparative biology and taxonomic classification.</title>
        <authorList>
            <person name="Goeker M."/>
        </authorList>
    </citation>
    <scope>NUCLEOTIDE SEQUENCE [LARGE SCALE GENOMIC DNA]</scope>
    <source>
        <strain evidence="3 4">DSM 45361</strain>
    </source>
</reference>
<dbReference type="AlphaFoldDB" id="A0A4R6SB19"/>
<dbReference type="SUPFAM" id="SSF55909">
    <property type="entry name" value="Pentein"/>
    <property type="match status" value="1"/>
</dbReference>
<proteinExistence type="predicted"/>
<dbReference type="GO" id="GO:0009446">
    <property type="term" value="P:putrescine biosynthetic process"/>
    <property type="evidence" value="ECO:0007669"/>
    <property type="project" value="InterPro"/>
</dbReference>
<dbReference type="RefSeq" id="WP_208115784.1">
    <property type="nucleotide sequence ID" value="NZ_SNXZ01000004.1"/>
</dbReference>
<dbReference type="GO" id="GO:0047632">
    <property type="term" value="F:agmatine deiminase activity"/>
    <property type="evidence" value="ECO:0007669"/>
    <property type="project" value="TreeGrafter"/>
</dbReference>
<evidence type="ECO:0000256" key="2">
    <source>
        <dbReference type="SAM" id="MobiDB-lite"/>
    </source>
</evidence>